<dbReference type="Gene3D" id="3.10.129.10">
    <property type="entry name" value="Hotdog Thioesterase"/>
    <property type="match status" value="1"/>
</dbReference>
<dbReference type="NCBIfam" id="TIGR00369">
    <property type="entry name" value="unchar_dom_1"/>
    <property type="match status" value="1"/>
</dbReference>
<dbReference type="CDD" id="cd03443">
    <property type="entry name" value="PaaI_thioesterase"/>
    <property type="match status" value="1"/>
</dbReference>
<dbReference type="InterPro" id="IPR003736">
    <property type="entry name" value="PAAI_dom"/>
</dbReference>
<dbReference type="RefSeq" id="WP_111276270.1">
    <property type="nucleotide sequence ID" value="NZ_QFYS01000005.1"/>
</dbReference>
<gene>
    <name evidence="3" type="ORF">DJ019_11910</name>
</gene>
<feature type="domain" description="Thioesterase" evidence="2">
    <location>
        <begin position="59"/>
        <end position="131"/>
    </location>
</feature>
<dbReference type="InterPro" id="IPR006683">
    <property type="entry name" value="Thioestr_dom"/>
</dbReference>
<organism evidence="3 4">
    <name type="scientific">Phenylobacterium kunshanense</name>
    <dbReference type="NCBI Taxonomy" id="1445034"/>
    <lineage>
        <taxon>Bacteria</taxon>
        <taxon>Pseudomonadati</taxon>
        <taxon>Pseudomonadota</taxon>
        <taxon>Alphaproteobacteria</taxon>
        <taxon>Caulobacterales</taxon>
        <taxon>Caulobacteraceae</taxon>
        <taxon>Phenylobacterium</taxon>
    </lineage>
</organism>
<dbReference type="SUPFAM" id="SSF54637">
    <property type="entry name" value="Thioesterase/thiol ester dehydrase-isomerase"/>
    <property type="match status" value="1"/>
</dbReference>
<keyword evidence="1" id="KW-0378">Hydrolase</keyword>
<comment type="caution">
    <text evidence="3">The sequence shown here is derived from an EMBL/GenBank/DDBJ whole genome shotgun (WGS) entry which is preliminary data.</text>
</comment>
<keyword evidence="4" id="KW-1185">Reference proteome</keyword>
<evidence type="ECO:0000313" key="4">
    <source>
        <dbReference type="Proteomes" id="UP000249524"/>
    </source>
</evidence>
<name>A0A328BBN3_9CAUL</name>
<reference evidence="3 4" key="1">
    <citation type="submission" date="2018-05" db="EMBL/GenBank/DDBJ databases">
        <authorList>
            <person name="Lanie J.A."/>
            <person name="Ng W.-L."/>
            <person name="Kazmierczak K.M."/>
            <person name="Andrzejewski T.M."/>
            <person name="Davidsen T.M."/>
            <person name="Wayne K.J."/>
            <person name="Tettelin H."/>
            <person name="Glass J.I."/>
            <person name="Rusch D."/>
            <person name="Podicherti R."/>
            <person name="Tsui H.-C.T."/>
            <person name="Winkler M.E."/>
        </authorList>
    </citation>
    <scope>NUCLEOTIDE SEQUENCE [LARGE SCALE GENOMIC DNA]</scope>
    <source>
        <strain evidence="3 4">BUT-10</strain>
    </source>
</reference>
<evidence type="ECO:0000256" key="1">
    <source>
        <dbReference type="ARBA" id="ARBA00022801"/>
    </source>
</evidence>
<dbReference type="Proteomes" id="UP000249524">
    <property type="component" value="Unassembled WGS sequence"/>
</dbReference>
<evidence type="ECO:0000259" key="2">
    <source>
        <dbReference type="Pfam" id="PF03061"/>
    </source>
</evidence>
<dbReference type="OrthoDB" id="9813158at2"/>
<dbReference type="Pfam" id="PF03061">
    <property type="entry name" value="4HBT"/>
    <property type="match status" value="1"/>
</dbReference>
<protein>
    <submittedName>
        <fullName evidence="3">Thioesterase</fullName>
    </submittedName>
</protein>
<dbReference type="InterPro" id="IPR029069">
    <property type="entry name" value="HotDog_dom_sf"/>
</dbReference>
<sequence>MLTTPAQPDLPDAAYLQAAVAAAPFHRWLSLKVVRIDADGIELAMPWREELISNPKRRTAHGGILASLVDLSGFYALLAAGLVVRATADLRVDYHRPAAPGNLRARSWIVKTGSRISVADTEVLDEDRVLLASGRGAYLMD</sequence>
<proteinExistence type="predicted"/>
<evidence type="ECO:0000313" key="3">
    <source>
        <dbReference type="EMBL" id="RAK64732.1"/>
    </source>
</evidence>
<dbReference type="EMBL" id="QFYS01000005">
    <property type="protein sequence ID" value="RAK64732.1"/>
    <property type="molecule type" value="Genomic_DNA"/>
</dbReference>
<dbReference type="GO" id="GO:0016289">
    <property type="term" value="F:acyl-CoA hydrolase activity"/>
    <property type="evidence" value="ECO:0007669"/>
    <property type="project" value="UniProtKB-ARBA"/>
</dbReference>
<accession>A0A328BBN3</accession>
<dbReference type="AlphaFoldDB" id="A0A328BBN3"/>